<organism evidence="1 2">
    <name type="scientific">Actinomadura pelletieri DSM 43383</name>
    <dbReference type="NCBI Taxonomy" id="1120940"/>
    <lineage>
        <taxon>Bacteria</taxon>
        <taxon>Bacillati</taxon>
        <taxon>Actinomycetota</taxon>
        <taxon>Actinomycetes</taxon>
        <taxon>Streptosporangiales</taxon>
        <taxon>Thermomonosporaceae</taxon>
        <taxon>Actinomadura</taxon>
    </lineage>
</organism>
<name>A0A495QGE2_9ACTN</name>
<dbReference type="Pfam" id="PF25656">
    <property type="entry name" value="DUF7945"/>
    <property type="match status" value="1"/>
</dbReference>
<protein>
    <submittedName>
        <fullName evidence="1">Uncharacterized protein</fullName>
    </submittedName>
</protein>
<gene>
    <name evidence="1" type="ORF">BZB76_5460</name>
</gene>
<sequence length="124" mass="14205">MLIEFPQMREMVVEVVRTLSDIEYQQKMWVDERYQHPNLIEDLDENLSALYDLTSVAECPHDYIGAVLVDIDEAEAMEALHIAIEEFLGSVDGSLEDAVLIAMPGWRKVVDQAQATLRVLTRER</sequence>
<comment type="caution">
    <text evidence="1">The sequence shown here is derived from an EMBL/GenBank/DDBJ whole genome shotgun (WGS) entry which is preliminary data.</text>
</comment>
<dbReference type="AlphaFoldDB" id="A0A495QGE2"/>
<dbReference type="Proteomes" id="UP000274601">
    <property type="component" value="Unassembled WGS sequence"/>
</dbReference>
<accession>A0A495QGE2</accession>
<evidence type="ECO:0000313" key="2">
    <source>
        <dbReference type="Proteomes" id="UP000274601"/>
    </source>
</evidence>
<evidence type="ECO:0000313" key="1">
    <source>
        <dbReference type="EMBL" id="RKS70980.1"/>
    </source>
</evidence>
<dbReference type="NCBIfam" id="NF047838">
    <property type="entry name" value="SCO4402_fam"/>
    <property type="match status" value="1"/>
</dbReference>
<proteinExistence type="predicted"/>
<reference evidence="1 2" key="1">
    <citation type="submission" date="2018-10" db="EMBL/GenBank/DDBJ databases">
        <title>Genomic Encyclopedia of Archaeal and Bacterial Type Strains, Phase II (KMG-II): from individual species to whole genera.</title>
        <authorList>
            <person name="Goeker M."/>
        </authorList>
    </citation>
    <scope>NUCLEOTIDE SEQUENCE [LARGE SCALE GENOMIC DNA]</scope>
    <source>
        <strain evidence="1 2">DSM 43383</strain>
    </source>
</reference>
<dbReference type="EMBL" id="RBWU01000006">
    <property type="protein sequence ID" value="RKS70980.1"/>
    <property type="molecule type" value="Genomic_DNA"/>
</dbReference>
<keyword evidence="2" id="KW-1185">Reference proteome</keyword>
<dbReference type="InterPro" id="IPR057705">
    <property type="entry name" value="DUF7945"/>
</dbReference>